<dbReference type="SUPFAM" id="SSF81383">
    <property type="entry name" value="F-box domain"/>
    <property type="match status" value="1"/>
</dbReference>
<keyword evidence="3" id="KW-1185">Reference proteome</keyword>
<dbReference type="Proteomes" id="UP001197093">
    <property type="component" value="Unassembled WGS sequence"/>
</dbReference>
<accession>A0AAD4ESH1</accession>
<dbReference type="AlphaFoldDB" id="A0AAD4ESH1"/>
<gene>
    <name evidence="2" type="ORF">NEMBOFW57_008877</name>
</gene>
<dbReference type="InterPro" id="IPR001810">
    <property type="entry name" value="F-box_dom"/>
</dbReference>
<proteinExistence type="predicted"/>
<dbReference type="InterPro" id="IPR036047">
    <property type="entry name" value="F-box-like_dom_sf"/>
</dbReference>
<comment type="caution">
    <text evidence="2">The sequence shown here is derived from an EMBL/GenBank/DDBJ whole genome shotgun (WGS) entry which is preliminary data.</text>
</comment>
<sequence length="344" mass="38913">MACLTQSSEFFAVPDRMCWLCRRESEILRYNHAPNSRSAMFLELTLPDDVAGGTRTASISEAIIEPGHALAGSASKRAKSLSHIEMAKPDLDATACPVYCKATKTWTFRVHADCWEIVACRVPDPIACATVFCKSLISVNWGLKGRSPEPRPPRALMGATTPHGKNYRRVCMQRLDSFDGLEAELGLDRLPTVSAPIPLSELGFDSTANSNEAITWPGKTHDPFSTLPEEILQQIIQHIATPDLLSLRLASRPAAYVSRLDNLPRGFWRSRFAPAFEMGFVLPVRVDQDLDWRGMYFLTRRALMQHSVVFPRMDSPLLARLSKRRYWWEKFRRVAEMQLDWEGF</sequence>
<feature type="domain" description="F-box" evidence="1">
    <location>
        <begin position="221"/>
        <end position="271"/>
    </location>
</feature>
<protein>
    <recommendedName>
        <fullName evidence="1">F-box domain-containing protein</fullName>
    </recommendedName>
</protein>
<evidence type="ECO:0000313" key="3">
    <source>
        <dbReference type="Proteomes" id="UP001197093"/>
    </source>
</evidence>
<evidence type="ECO:0000313" key="2">
    <source>
        <dbReference type="EMBL" id="KAG7286566.1"/>
    </source>
</evidence>
<evidence type="ECO:0000259" key="1">
    <source>
        <dbReference type="PROSITE" id="PS50181"/>
    </source>
</evidence>
<dbReference type="EMBL" id="JAHCVI010000004">
    <property type="protein sequence ID" value="KAG7286566.1"/>
    <property type="molecule type" value="Genomic_DNA"/>
</dbReference>
<organism evidence="2 3">
    <name type="scientific">Staphylotrichum longicolle</name>
    <dbReference type="NCBI Taxonomy" id="669026"/>
    <lineage>
        <taxon>Eukaryota</taxon>
        <taxon>Fungi</taxon>
        <taxon>Dikarya</taxon>
        <taxon>Ascomycota</taxon>
        <taxon>Pezizomycotina</taxon>
        <taxon>Sordariomycetes</taxon>
        <taxon>Sordariomycetidae</taxon>
        <taxon>Sordariales</taxon>
        <taxon>Chaetomiaceae</taxon>
        <taxon>Staphylotrichum</taxon>
    </lineage>
</organism>
<dbReference type="Pfam" id="PF00646">
    <property type="entry name" value="F-box"/>
    <property type="match status" value="1"/>
</dbReference>
<dbReference type="PROSITE" id="PS50181">
    <property type="entry name" value="FBOX"/>
    <property type="match status" value="1"/>
</dbReference>
<reference evidence="2" key="1">
    <citation type="submission" date="2023-02" db="EMBL/GenBank/DDBJ databases">
        <authorList>
            <person name="Palmer J.M."/>
        </authorList>
    </citation>
    <scope>NUCLEOTIDE SEQUENCE</scope>
    <source>
        <strain evidence="2">FW57</strain>
    </source>
</reference>
<name>A0AAD4ESH1_9PEZI</name>